<reference evidence="2" key="2">
    <citation type="submission" date="2017-02" db="EMBL/GenBank/DDBJ databases">
        <title>Sunflower complete genome.</title>
        <authorList>
            <person name="Langlade N."/>
            <person name="Munos S."/>
        </authorList>
    </citation>
    <scope>NUCLEOTIDE SEQUENCE [LARGE SCALE GENOMIC DNA]</scope>
    <source>
        <tissue evidence="2">Leaves</tissue>
    </source>
</reference>
<dbReference type="Gramene" id="mRNA:HanXRQr2_Chr10g0420291">
    <property type="protein sequence ID" value="mRNA:HanXRQr2_Chr10g0420291"/>
    <property type="gene ID" value="HanXRQr2_Chr10g0420291"/>
</dbReference>
<reference evidence="1" key="3">
    <citation type="submission" date="2020-06" db="EMBL/GenBank/DDBJ databases">
        <title>Helianthus annuus Genome sequencing and assembly Release 2.</title>
        <authorList>
            <person name="Gouzy J."/>
            <person name="Langlade N."/>
            <person name="Munos S."/>
        </authorList>
    </citation>
    <scope>NUCLEOTIDE SEQUENCE</scope>
    <source>
        <tissue evidence="1">Leaves</tissue>
    </source>
</reference>
<evidence type="ECO:0000313" key="1">
    <source>
        <dbReference type="EMBL" id="KAF5784722.1"/>
    </source>
</evidence>
<proteinExistence type="predicted"/>
<dbReference type="InParanoid" id="A0A251TFM3"/>
<dbReference type="AlphaFoldDB" id="A0A251TFM3"/>
<dbReference type="Proteomes" id="UP000215914">
    <property type="component" value="Chromosome 10"/>
</dbReference>
<dbReference type="EMBL" id="CM007899">
    <property type="protein sequence ID" value="OTG09684.1"/>
    <property type="molecule type" value="Genomic_DNA"/>
</dbReference>
<evidence type="ECO:0000313" key="3">
    <source>
        <dbReference type="Proteomes" id="UP000215914"/>
    </source>
</evidence>
<evidence type="ECO:0000313" key="2">
    <source>
        <dbReference type="EMBL" id="OTG09684.1"/>
    </source>
</evidence>
<reference evidence="1 3" key="1">
    <citation type="journal article" date="2017" name="Nature">
        <title>The sunflower genome provides insights into oil metabolism, flowering and Asterid evolution.</title>
        <authorList>
            <person name="Badouin H."/>
            <person name="Gouzy J."/>
            <person name="Grassa C.J."/>
            <person name="Murat F."/>
            <person name="Staton S.E."/>
            <person name="Cottret L."/>
            <person name="Lelandais-Briere C."/>
            <person name="Owens G.L."/>
            <person name="Carrere S."/>
            <person name="Mayjonade B."/>
            <person name="Legrand L."/>
            <person name="Gill N."/>
            <person name="Kane N.C."/>
            <person name="Bowers J.E."/>
            <person name="Hubner S."/>
            <person name="Bellec A."/>
            <person name="Berard A."/>
            <person name="Berges H."/>
            <person name="Blanchet N."/>
            <person name="Boniface M.C."/>
            <person name="Brunel D."/>
            <person name="Catrice O."/>
            <person name="Chaidir N."/>
            <person name="Claudel C."/>
            <person name="Donnadieu C."/>
            <person name="Faraut T."/>
            <person name="Fievet G."/>
            <person name="Helmstetter N."/>
            <person name="King M."/>
            <person name="Knapp S.J."/>
            <person name="Lai Z."/>
            <person name="Le Paslier M.C."/>
            <person name="Lippi Y."/>
            <person name="Lorenzon L."/>
            <person name="Mandel J.R."/>
            <person name="Marage G."/>
            <person name="Marchand G."/>
            <person name="Marquand E."/>
            <person name="Bret-Mestries E."/>
            <person name="Morien E."/>
            <person name="Nambeesan S."/>
            <person name="Nguyen T."/>
            <person name="Pegot-Espagnet P."/>
            <person name="Pouilly N."/>
            <person name="Raftis F."/>
            <person name="Sallet E."/>
            <person name="Schiex T."/>
            <person name="Thomas J."/>
            <person name="Vandecasteele C."/>
            <person name="Vares D."/>
            <person name="Vear F."/>
            <person name="Vautrin S."/>
            <person name="Crespi M."/>
            <person name="Mangin B."/>
            <person name="Burke J.M."/>
            <person name="Salse J."/>
            <person name="Munos S."/>
            <person name="Vincourt P."/>
            <person name="Rieseberg L.H."/>
            <person name="Langlade N.B."/>
        </authorList>
    </citation>
    <scope>NUCLEOTIDE SEQUENCE [LARGE SCALE GENOMIC DNA]</scope>
    <source>
        <strain evidence="3">cv. SF193</strain>
        <tissue evidence="1">Leaves</tissue>
    </source>
</reference>
<keyword evidence="3" id="KW-1185">Reference proteome</keyword>
<organism evidence="2 3">
    <name type="scientific">Helianthus annuus</name>
    <name type="common">Common sunflower</name>
    <dbReference type="NCBI Taxonomy" id="4232"/>
    <lineage>
        <taxon>Eukaryota</taxon>
        <taxon>Viridiplantae</taxon>
        <taxon>Streptophyta</taxon>
        <taxon>Embryophyta</taxon>
        <taxon>Tracheophyta</taxon>
        <taxon>Spermatophyta</taxon>
        <taxon>Magnoliopsida</taxon>
        <taxon>eudicotyledons</taxon>
        <taxon>Gunneridae</taxon>
        <taxon>Pentapetalae</taxon>
        <taxon>asterids</taxon>
        <taxon>campanulids</taxon>
        <taxon>Asterales</taxon>
        <taxon>Asteraceae</taxon>
        <taxon>Asteroideae</taxon>
        <taxon>Heliantheae alliance</taxon>
        <taxon>Heliantheae</taxon>
        <taxon>Helianthus</taxon>
    </lineage>
</organism>
<sequence length="54" mass="6078">MLSNCGFSNRFVVLDLCVTCHPMLIIGQGKDEEINVVEDSMPNLLCFLCFYVCC</sequence>
<name>A0A251TFM3_HELAN</name>
<gene>
    <name evidence="2" type="ORF">HannXRQ_Chr10g0279161</name>
    <name evidence="1" type="ORF">HanXRQr2_Chr10g0420291</name>
</gene>
<protein>
    <submittedName>
        <fullName evidence="2">Uncharacterized protein</fullName>
    </submittedName>
</protein>
<dbReference type="EMBL" id="MNCJ02000325">
    <property type="protein sequence ID" value="KAF5784722.1"/>
    <property type="molecule type" value="Genomic_DNA"/>
</dbReference>
<accession>A0A251TFM3</accession>